<dbReference type="KEGG" id="aun:AWM73_02865"/>
<dbReference type="InterPro" id="IPR036986">
    <property type="entry name" value="S4_RNA-bd_sf"/>
</dbReference>
<proteinExistence type="predicted"/>
<dbReference type="GO" id="GO:0003723">
    <property type="term" value="F:RNA binding"/>
    <property type="evidence" value="ECO:0007669"/>
    <property type="project" value="UniProtKB-KW"/>
</dbReference>
<dbReference type="Gene3D" id="3.10.290.10">
    <property type="entry name" value="RNA-binding S4 domain"/>
    <property type="match status" value="1"/>
</dbReference>
<dbReference type="AlphaFoldDB" id="A0A109RE57"/>
<dbReference type="Proteomes" id="UP000594771">
    <property type="component" value="Chromosome"/>
</dbReference>
<keyword evidence="6" id="KW-1185">Reference proteome</keyword>
<dbReference type="InterPro" id="IPR002942">
    <property type="entry name" value="S4_RNA-bd"/>
</dbReference>
<keyword evidence="1" id="KW-0694">RNA-binding</keyword>
<dbReference type="CDD" id="cd00165">
    <property type="entry name" value="S4"/>
    <property type="match status" value="1"/>
</dbReference>
<dbReference type="InterPro" id="IPR048443">
    <property type="entry name" value="RqcP2_N"/>
</dbReference>
<dbReference type="SUPFAM" id="SSF55174">
    <property type="entry name" value="Alpha-L RNA-binding motif"/>
    <property type="match status" value="1"/>
</dbReference>
<reference evidence="4 5" key="1">
    <citation type="submission" date="2020-12" db="EMBL/GenBank/DDBJ databases">
        <title>FDA dAtabase for Regulatory Grade micrObial Sequences (FDA-ARGOS): Supporting development and validation of Infectious Disease Dx tests.</title>
        <authorList>
            <person name="Sproer C."/>
            <person name="Gronow S."/>
            <person name="Severitt S."/>
            <person name="Schroder I."/>
            <person name="Tallon L."/>
            <person name="Sadzewicz L."/>
            <person name="Zhao X."/>
            <person name="Boylan J."/>
            <person name="Ott S."/>
            <person name="Bowen H."/>
            <person name="Vavikolanu K."/>
            <person name="Mehta A."/>
            <person name="Aluvathingal J."/>
            <person name="Nadendla S."/>
            <person name="Lowell S."/>
            <person name="Myers T."/>
            <person name="Yan Y."/>
            <person name="Sichtig H."/>
        </authorList>
    </citation>
    <scope>NUCLEOTIDE SEQUENCE [LARGE SCALE GENOMIC DNA]</scope>
    <source>
        <strain evidence="4 5">FDAARGOS_911</strain>
    </source>
</reference>
<dbReference type="RefSeq" id="WP_060778002.1">
    <property type="nucleotide sequence ID" value="NZ_CAJHLF010000003.1"/>
</dbReference>
<evidence type="ECO:0000313" key="5">
    <source>
        <dbReference type="Proteomes" id="UP000594771"/>
    </source>
</evidence>
<evidence type="ECO:0000313" key="6">
    <source>
        <dbReference type="Proteomes" id="UP001069145"/>
    </source>
</evidence>
<evidence type="ECO:0000313" key="4">
    <source>
        <dbReference type="EMBL" id="QPS01142.1"/>
    </source>
</evidence>
<dbReference type="EMBL" id="CP065662">
    <property type="protein sequence ID" value="QPS01142.1"/>
    <property type="molecule type" value="Genomic_DNA"/>
</dbReference>
<dbReference type="Pfam" id="PF01479">
    <property type="entry name" value="S4"/>
    <property type="match status" value="1"/>
</dbReference>
<dbReference type="Pfam" id="PF21278">
    <property type="entry name" value="YlmH_1st"/>
    <property type="match status" value="1"/>
</dbReference>
<evidence type="ECO:0000259" key="2">
    <source>
        <dbReference type="SMART" id="SM00363"/>
    </source>
</evidence>
<gene>
    <name evidence="4" type="ORF">I6G68_07185</name>
    <name evidence="3" type="ORF">ODY43_03575</name>
</gene>
<protein>
    <submittedName>
        <fullName evidence="4">S4 domain-containing protein YlmH</fullName>
    </submittedName>
    <submittedName>
        <fullName evidence="3">YlmH/Sll1252 family protein</fullName>
    </submittedName>
</protein>
<evidence type="ECO:0000313" key="3">
    <source>
        <dbReference type="EMBL" id="MCY3053061.1"/>
    </source>
</evidence>
<dbReference type="PANTHER" id="PTHR13633:SF3">
    <property type="entry name" value="MITOCHONDRIAL TRANSCRIPTION RESCUE FACTOR 1"/>
    <property type="match status" value="1"/>
</dbReference>
<dbReference type="InterPro" id="IPR012677">
    <property type="entry name" value="Nucleotide-bd_a/b_plait_sf"/>
</dbReference>
<dbReference type="Proteomes" id="UP001069145">
    <property type="component" value="Unassembled WGS sequence"/>
</dbReference>
<dbReference type="GeneID" id="35767898"/>
<dbReference type="EMBL" id="JAOTML010000003">
    <property type="protein sequence ID" value="MCY3053061.1"/>
    <property type="molecule type" value="Genomic_DNA"/>
</dbReference>
<dbReference type="PANTHER" id="PTHR13633">
    <property type="entry name" value="MITOCHONDRIAL TRANSCRIPTION RESCUE FACTOR 1"/>
    <property type="match status" value="1"/>
</dbReference>
<name>A0A109RE57_9LACT</name>
<dbReference type="OrthoDB" id="9812787at2"/>
<dbReference type="Pfam" id="PF17774">
    <property type="entry name" value="YlmH_RBD"/>
    <property type="match status" value="1"/>
</dbReference>
<organism evidence="4 5">
    <name type="scientific">Aerococcus urinae</name>
    <dbReference type="NCBI Taxonomy" id="1376"/>
    <lineage>
        <taxon>Bacteria</taxon>
        <taxon>Bacillati</taxon>
        <taxon>Bacillota</taxon>
        <taxon>Bacilli</taxon>
        <taxon>Lactobacillales</taxon>
        <taxon>Aerococcaceae</taxon>
        <taxon>Aerococcus</taxon>
    </lineage>
</organism>
<feature type="domain" description="RNA-binding S4" evidence="2">
    <location>
        <begin position="183"/>
        <end position="244"/>
    </location>
</feature>
<dbReference type="InterPro" id="IPR040591">
    <property type="entry name" value="RqcP2_RBD"/>
</dbReference>
<dbReference type="PROSITE" id="PS50889">
    <property type="entry name" value="S4"/>
    <property type="match status" value="1"/>
</dbReference>
<reference evidence="3" key="2">
    <citation type="submission" date="2022-09" db="EMBL/GenBank/DDBJ databases">
        <title>Aerococcus urinae taxonomy study.</title>
        <authorList>
            <person name="Christensen J."/>
            <person name="Senneby E."/>
        </authorList>
    </citation>
    <scope>NUCLEOTIDE SEQUENCE</scope>
    <source>
        <strain evidence="3">NLD-066-U95</strain>
    </source>
</reference>
<dbReference type="Gene3D" id="3.30.70.330">
    <property type="match status" value="1"/>
</dbReference>
<sequence>MTDSILMHFLSSEADFVDQVINWKNRVASSFQPFLSHFLDPREQAIVYSIIGKDEDLKVKDFGGYPQAEMRRMIIAPRYEEINDSDFNISLIQINYAAKFNHIEHRQVLGTLLGQGLQRNRIGDIIHSDLDWQFFIDASLIDFVNSQIQRIGKVSVKLEAVDFADRIQVEDPWQPLERSLASFRMDLVLSEGFNLSRSKVKSAIEAGLVKYNWMPLTNSAQTVTEGDILSLRHRGRLRLDKVLKVSKKGKYRVQLSRLENR</sequence>
<dbReference type="Gene3D" id="3.30.1370.160">
    <property type="match status" value="1"/>
</dbReference>
<evidence type="ECO:0000256" key="1">
    <source>
        <dbReference type="PROSITE-ProRule" id="PRU00182"/>
    </source>
</evidence>
<accession>A0A109RE57</accession>
<dbReference type="SMART" id="SM00363">
    <property type="entry name" value="S4"/>
    <property type="match status" value="1"/>
</dbReference>